<dbReference type="InterPro" id="IPR008972">
    <property type="entry name" value="Cupredoxin"/>
</dbReference>
<feature type="chain" id="PRO_5047068422" evidence="4">
    <location>
        <begin position="23"/>
        <end position="493"/>
    </location>
</feature>
<gene>
    <name evidence="8" type="ORF">ACFPZN_54400</name>
</gene>
<evidence type="ECO:0000313" key="8">
    <source>
        <dbReference type="EMBL" id="MFC5754666.1"/>
    </source>
</evidence>
<dbReference type="Proteomes" id="UP001596074">
    <property type="component" value="Unassembled WGS sequence"/>
</dbReference>
<dbReference type="PROSITE" id="PS00080">
    <property type="entry name" value="MULTICOPPER_OXIDASE2"/>
    <property type="match status" value="1"/>
</dbReference>
<dbReference type="InterPro" id="IPR001117">
    <property type="entry name" value="Cu-oxidase_2nd"/>
</dbReference>
<keyword evidence="9" id="KW-1185">Reference proteome</keyword>
<dbReference type="PANTHER" id="PTHR48267">
    <property type="entry name" value="CUPREDOXIN SUPERFAMILY PROTEIN"/>
    <property type="match status" value="1"/>
</dbReference>
<evidence type="ECO:0000256" key="2">
    <source>
        <dbReference type="ARBA" id="ARBA00022723"/>
    </source>
</evidence>
<feature type="domain" description="Plastocyanin-like" evidence="5">
    <location>
        <begin position="212"/>
        <end position="291"/>
    </location>
</feature>
<dbReference type="CDD" id="cd04232">
    <property type="entry name" value="CuRO_1_CueO_FtsP"/>
    <property type="match status" value="1"/>
</dbReference>
<comment type="caution">
    <text evidence="8">The sequence shown here is derived from an EMBL/GenBank/DDBJ whole genome shotgun (WGS) entry which is preliminary data.</text>
</comment>
<organism evidence="8 9">
    <name type="scientific">Actinomadura rugatobispora</name>
    <dbReference type="NCBI Taxonomy" id="1994"/>
    <lineage>
        <taxon>Bacteria</taxon>
        <taxon>Bacillati</taxon>
        <taxon>Actinomycetota</taxon>
        <taxon>Actinomycetes</taxon>
        <taxon>Streptosporangiales</taxon>
        <taxon>Thermomonosporaceae</taxon>
        <taxon>Actinomadura</taxon>
    </lineage>
</organism>
<dbReference type="EMBL" id="JBHSON010000171">
    <property type="protein sequence ID" value="MFC5754666.1"/>
    <property type="molecule type" value="Genomic_DNA"/>
</dbReference>
<evidence type="ECO:0000259" key="7">
    <source>
        <dbReference type="Pfam" id="PF07732"/>
    </source>
</evidence>
<feature type="domain" description="Plastocyanin-like" evidence="7">
    <location>
        <begin position="59"/>
        <end position="169"/>
    </location>
</feature>
<dbReference type="CDD" id="cd13867">
    <property type="entry name" value="CuRO_2_CueO_FtsP"/>
    <property type="match status" value="1"/>
</dbReference>
<dbReference type="PROSITE" id="PS51257">
    <property type="entry name" value="PROKAR_LIPOPROTEIN"/>
    <property type="match status" value="1"/>
</dbReference>
<dbReference type="Gene3D" id="2.60.40.420">
    <property type="entry name" value="Cupredoxins - blue copper proteins"/>
    <property type="match status" value="3"/>
</dbReference>
<dbReference type="InterPro" id="IPR002355">
    <property type="entry name" value="Cu_oxidase_Cu_BS"/>
</dbReference>
<reference evidence="9" key="1">
    <citation type="journal article" date="2019" name="Int. J. Syst. Evol. Microbiol.">
        <title>The Global Catalogue of Microorganisms (GCM) 10K type strain sequencing project: providing services to taxonomists for standard genome sequencing and annotation.</title>
        <authorList>
            <consortium name="The Broad Institute Genomics Platform"/>
            <consortium name="The Broad Institute Genome Sequencing Center for Infectious Disease"/>
            <person name="Wu L."/>
            <person name="Ma J."/>
        </authorList>
    </citation>
    <scope>NUCLEOTIDE SEQUENCE [LARGE SCALE GENOMIC DNA]</scope>
    <source>
        <strain evidence="9">KCTC 42087</strain>
    </source>
</reference>
<dbReference type="SUPFAM" id="SSF49503">
    <property type="entry name" value="Cupredoxins"/>
    <property type="match status" value="2"/>
</dbReference>
<evidence type="ECO:0000259" key="6">
    <source>
        <dbReference type="Pfam" id="PF07731"/>
    </source>
</evidence>
<feature type="signal peptide" evidence="4">
    <location>
        <begin position="1"/>
        <end position="22"/>
    </location>
</feature>
<evidence type="ECO:0000256" key="1">
    <source>
        <dbReference type="ARBA" id="ARBA00010609"/>
    </source>
</evidence>
<accession>A0ABW1AJJ2</accession>
<dbReference type="InterPro" id="IPR011707">
    <property type="entry name" value="Cu-oxidase-like_N"/>
</dbReference>
<name>A0ABW1AJJ2_9ACTN</name>
<evidence type="ECO:0000256" key="4">
    <source>
        <dbReference type="SAM" id="SignalP"/>
    </source>
</evidence>
<comment type="similarity">
    <text evidence="1">Belongs to the multicopper oxidase family.</text>
</comment>
<evidence type="ECO:0000256" key="3">
    <source>
        <dbReference type="ARBA" id="ARBA00023002"/>
    </source>
</evidence>
<dbReference type="Pfam" id="PF07731">
    <property type="entry name" value="Cu-oxidase_2"/>
    <property type="match status" value="1"/>
</dbReference>
<keyword evidence="4" id="KW-0732">Signal</keyword>
<proteinExistence type="inferred from homology"/>
<evidence type="ECO:0000313" key="9">
    <source>
        <dbReference type="Proteomes" id="UP001596074"/>
    </source>
</evidence>
<protein>
    <submittedName>
        <fullName evidence="8">Multicopper oxidase family protein</fullName>
    </submittedName>
</protein>
<keyword evidence="3" id="KW-0560">Oxidoreductase</keyword>
<dbReference type="Pfam" id="PF00394">
    <property type="entry name" value="Cu-oxidase"/>
    <property type="match status" value="1"/>
</dbReference>
<dbReference type="InterPro" id="IPR045087">
    <property type="entry name" value="Cu-oxidase_fam"/>
</dbReference>
<keyword evidence="2" id="KW-0479">Metal-binding</keyword>
<dbReference type="RefSeq" id="WP_378292993.1">
    <property type="nucleotide sequence ID" value="NZ_JBHSON010000171.1"/>
</dbReference>
<evidence type="ECO:0000259" key="5">
    <source>
        <dbReference type="Pfam" id="PF00394"/>
    </source>
</evidence>
<dbReference type="Pfam" id="PF07732">
    <property type="entry name" value="Cu-oxidase_3"/>
    <property type="match status" value="1"/>
</dbReference>
<dbReference type="InterPro" id="IPR011706">
    <property type="entry name" value="Cu-oxidase_C"/>
</dbReference>
<sequence length="493" mass="54097">MKRRRFLAAAGLAGLGTGCGQASSGVSAPRKPLWIPPMLRPRRDVDGVRRFQLNLRPGRTEFLPGKRAATWGVNGPHLGPTLRASRGDRVEMRVINGLPESTTLHWHGVRVPAEADGGPHQIIGPYGMWVPEWTIDQPAASAWYHPHPHGRTELHIYRGIAGMFLIDAPDAPDALPRAYGVDDIPLIIQDRTFRADGSLDEAALYQDRFGFEGQTVLVNGTYRPLLRVGAARVRFRLLNASSARVYQVGFTDGRRFHLIATDVGLLAAPLEVDRVQLSPGERAEVLVDFAAGDRVTLNSLGEQPKNTAGDGKADGKDDLDLLAIAAAGRLTRAGRMPSRLSADPMIEPPPGARVRTFVLGHHDINGKIMDMGRIDEVVPAGSTEIWEIRNESFAHNFHIHGVAFSVLDVNGAPPPGHLRGLKDTVLVPRAGTVRVAVTFSEWSDPVRPYMFHCHFLRHEDLGMMGQFVVVEAGTEDRVPTRLPGIPAHHRRRH</sequence>
<feature type="domain" description="Plastocyanin-like" evidence="6">
    <location>
        <begin position="363"/>
        <end position="471"/>
    </location>
</feature>
<dbReference type="PANTHER" id="PTHR48267:SF1">
    <property type="entry name" value="BILIRUBIN OXIDASE"/>
    <property type="match status" value="1"/>
</dbReference>
<dbReference type="CDD" id="cd13890">
    <property type="entry name" value="CuRO_3_CueO_FtsP"/>
    <property type="match status" value="1"/>
</dbReference>